<keyword evidence="5 8" id="KW-1133">Transmembrane helix</keyword>
<evidence type="ECO:0000256" key="5">
    <source>
        <dbReference type="ARBA" id="ARBA00022989"/>
    </source>
</evidence>
<proteinExistence type="inferred from homology"/>
<dbReference type="SUPFAM" id="SSF111352">
    <property type="entry name" value="Ammonium transporter"/>
    <property type="match status" value="2"/>
</dbReference>
<organism evidence="10 11">
    <name type="scientific">Stylonychia lemnae</name>
    <name type="common">Ciliate</name>
    <dbReference type="NCBI Taxonomy" id="5949"/>
    <lineage>
        <taxon>Eukaryota</taxon>
        <taxon>Sar</taxon>
        <taxon>Alveolata</taxon>
        <taxon>Ciliophora</taxon>
        <taxon>Intramacronucleata</taxon>
        <taxon>Spirotrichea</taxon>
        <taxon>Stichotrichia</taxon>
        <taxon>Sporadotrichida</taxon>
        <taxon>Oxytrichidae</taxon>
        <taxon>Stylonychinae</taxon>
        <taxon>Stylonychia</taxon>
    </lineage>
</organism>
<dbReference type="PANTHER" id="PTHR11730:SF6">
    <property type="entry name" value="AMMONIUM TRANSPORTER"/>
    <property type="match status" value="1"/>
</dbReference>
<sequence>MSTQTGVYSNYQNTTDEQVNEVWILVSAAFILLMQIGTGLFNAGSSQQKSHQSIFAMKLFEACLGTIGFWLFGYGLAFGKVRKYYGDDSDYFVSRGFEKVSEDNYTLFMFQVAFSLASTTMISGSMAERAQLPQQILFTFLEQSFIYPVVIAWVWGGGWLAQNGYHDFAGSGCIHVLGGTCALVGSAVLGPRLNRFKIYTIDDLIQKEKNLMDDTLQANPIIKFKPAKLTKKKQKLNDSYFENGHIVHIMRSLSDKNKQRFKKWILDYKFNFTPSNTAYLTLGTFINWIGWLFFNAGSTLSVQTMRNSGPSKIMFNTILASSVSGLVVVFLKPHFLRNYTKLYQYDVGQFCNGICAGLISITAPCDCVEPWAAILIGFIGGLFFIFGSMILIAFKVDDPVDAIPCHFFAGIWGVLAVGIFHRETGLVNSEYAERFHFLGWQIASLLSIIAWAGGISLIYFLIARRLKLLRVHPLVEIIGLDRAYFGGLTKKDLKMLKDRYSIGKTDEKLRQIWKLTALDNNSNSGSSRSNSSSLRDGITKIKQRHNSTLSSRFNYANELQVLNLDDNQK</sequence>
<dbReference type="PROSITE" id="PS01219">
    <property type="entry name" value="AMMONIUM_TRANSP"/>
    <property type="match status" value="1"/>
</dbReference>
<dbReference type="GO" id="GO:0097272">
    <property type="term" value="P:ammonium homeostasis"/>
    <property type="evidence" value="ECO:0007669"/>
    <property type="project" value="TreeGrafter"/>
</dbReference>
<feature type="transmembrane region" description="Helical" evidence="8">
    <location>
        <begin position="370"/>
        <end position="394"/>
    </location>
</feature>
<evidence type="ECO:0000313" key="11">
    <source>
        <dbReference type="Proteomes" id="UP000039865"/>
    </source>
</evidence>
<dbReference type="OrthoDB" id="534912at2759"/>
<dbReference type="GO" id="GO:0008519">
    <property type="term" value="F:ammonium channel activity"/>
    <property type="evidence" value="ECO:0007669"/>
    <property type="project" value="InterPro"/>
</dbReference>
<evidence type="ECO:0000256" key="8">
    <source>
        <dbReference type="SAM" id="Phobius"/>
    </source>
</evidence>
<keyword evidence="4 8" id="KW-0812">Transmembrane</keyword>
<dbReference type="Gene3D" id="1.10.3430.10">
    <property type="entry name" value="Ammonium transporter AmtB like domains"/>
    <property type="match status" value="1"/>
</dbReference>
<feature type="transmembrane region" description="Helical" evidence="8">
    <location>
        <begin position="313"/>
        <end position="331"/>
    </location>
</feature>
<dbReference type="InterPro" id="IPR018047">
    <property type="entry name" value="Ammonium_transpt_CS"/>
</dbReference>
<comment type="subcellular location">
    <subcellularLocation>
        <location evidence="1">Membrane</location>
        <topology evidence="1">Multi-pass membrane protein</topology>
    </subcellularLocation>
</comment>
<evidence type="ECO:0000256" key="6">
    <source>
        <dbReference type="ARBA" id="ARBA00023136"/>
    </source>
</evidence>
<keyword evidence="7" id="KW-0924">Ammonia transport</keyword>
<feature type="transmembrane region" description="Helical" evidence="8">
    <location>
        <begin position="401"/>
        <end position="420"/>
    </location>
</feature>
<name>A0A078B8L4_STYLE</name>
<dbReference type="InterPro" id="IPR029020">
    <property type="entry name" value="Ammonium/urea_transptr"/>
</dbReference>
<dbReference type="Pfam" id="PF00909">
    <property type="entry name" value="Ammonium_transp"/>
    <property type="match status" value="2"/>
</dbReference>
<feature type="transmembrane region" description="Helical" evidence="8">
    <location>
        <begin position="440"/>
        <end position="462"/>
    </location>
</feature>
<keyword evidence="3" id="KW-0813">Transport</keyword>
<evidence type="ECO:0000256" key="1">
    <source>
        <dbReference type="ARBA" id="ARBA00004141"/>
    </source>
</evidence>
<feature type="transmembrane region" description="Helical" evidence="8">
    <location>
        <begin position="22"/>
        <end position="43"/>
    </location>
</feature>
<evidence type="ECO:0000256" key="2">
    <source>
        <dbReference type="ARBA" id="ARBA00005887"/>
    </source>
</evidence>
<keyword evidence="11" id="KW-1185">Reference proteome</keyword>
<feature type="domain" description="Ammonium transporter AmtB-like" evidence="9">
    <location>
        <begin position="267"/>
        <end position="486"/>
    </location>
</feature>
<accession>A0A078B8L4</accession>
<evidence type="ECO:0000256" key="7">
    <source>
        <dbReference type="ARBA" id="ARBA00023177"/>
    </source>
</evidence>
<feature type="transmembrane region" description="Helical" evidence="8">
    <location>
        <begin position="168"/>
        <end position="189"/>
    </location>
</feature>
<evidence type="ECO:0000256" key="4">
    <source>
        <dbReference type="ARBA" id="ARBA00022692"/>
    </source>
</evidence>
<dbReference type="OMA" id="QDMGRTF"/>
<dbReference type="InterPro" id="IPR024041">
    <property type="entry name" value="NH4_transpt_AmtB-like_dom"/>
</dbReference>
<evidence type="ECO:0000313" key="10">
    <source>
        <dbReference type="EMBL" id="CDW89642.1"/>
    </source>
</evidence>
<feature type="transmembrane region" description="Helical" evidence="8">
    <location>
        <begin position="270"/>
        <end position="293"/>
    </location>
</feature>
<dbReference type="AlphaFoldDB" id="A0A078B8L4"/>
<keyword evidence="6 8" id="KW-0472">Membrane</keyword>
<dbReference type="Proteomes" id="UP000039865">
    <property type="component" value="Unassembled WGS sequence"/>
</dbReference>
<feature type="transmembrane region" description="Helical" evidence="8">
    <location>
        <begin position="136"/>
        <end position="156"/>
    </location>
</feature>
<feature type="domain" description="Ammonium transporter AmtB-like" evidence="9">
    <location>
        <begin position="22"/>
        <end position="197"/>
    </location>
</feature>
<evidence type="ECO:0000256" key="3">
    <source>
        <dbReference type="ARBA" id="ARBA00022448"/>
    </source>
</evidence>
<gene>
    <name evidence="10" type="primary">Contig17568.g18686</name>
    <name evidence="10" type="ORF">STYLEM_18776</name>
</gene>
<protein>
    <submittedName>
        <fullName evidence="10">Ammonium transporter</fullName>
    </submittedName>
</protein>
<feature type="transmembrane region" description="Helical" evidence="8">
    <location>
        <begin position="55"/>
        <end position="77"/>
    </location>
</feature>
<comment type="similarity">
    <text evidence="2">Belongs to the ammonia transporter channel (TC 1.A.11.2) family.</text>
</comment>
<dbReference type="EMBL" id="CCKQ01017745">
    <property type="protein sequence ID" value="CDW89642.1"/>
    <property type="molecule type" value="Genomic_DNA"/>
</dbReference>
<evidence type="ECO:0000259" key="9">
    <source>
        <dbReference type="Pfam" id="PF00909"/>
    </source>
</evidence>
<dbReference type="InParanoid" id="A0A078B8L4"/>
<dbReference type="PANTHER" id="PTHR11730">
    <property type="entry name" value="AMMONIUM TRANSPORTER"/>
    <property type="match status" value="1"/>
</dbReference>
<dbReference type="GO" id="GO:0005886">
    <property type="term" value="C:plasma membrane"/>
    <property type="evidence" value="ECO:0007669"/>
    <property type="project" value="TreeGrafter"/>
</dbReference>
<reference evidence="10 11" key="1">
    <citation type="submission" date="2014-06" db="EMBL/GenBank/DDBJ databases">
        <authorList>
            <person name="Swart Estienne"/>
        </authorList>
    </citation>
    <scope>NUCLEOTIDE SEQUENCE [LARGE SCALE GENOMIC DNA]</scope>
    <source>
        <strain evidence="10 11">130c</strain>
    </source>
</reference>